<gene>
    <name evidence="3" type="ordered locus">Sbal_0630</name>
</gene>
<accession>A3D096</accession>
<keyword evidence="1" id="KW-1133">Transmembrane helix</keyword>
<dbReference type="InterPro" id="IPR025328">
    <property type="entry name" value="DUF4234"/>
</dbReference>
<keyword evidence="1" id="KW-0472">Membrane</keyword>
<dbReference type="AlphaFoldDB" id="A3D096"/>
<dbReference type="HOGENOM" id="CLU_1694312_0_0_6"/>
<evidence type="ECO:0000313" key="4">
    <source>
        <dbReference type="Proteomes" id="UP000001557"/>
    </source>
</evidence>
<feature type="transmembrane region" description="Helical" evidence="1">
    <location>
        <begin position="16"/>
        <end position="35"/>
    </location>
</feature>
<sequence>MMSAITELKDKTNTKTLNLVLLTIATAGIYPILWLYSNYSVIDSITKKKTADNTFVIWIAVCAGLGGALAGNGESLLDIISLILTLASSVLYIVWAFKAKSALQEYALTEHKIDLRMNGFYTFFFTVYYINYCINDLPEAQRKQRILTGHTAEVES</sequence>
<evidence type="ECO:0000256" key="1">
    <source>
        <dbReference type="SAM" id="Phobius"/>
    </source>
</evidence>
<dbReference type="Proteomes" id="UP000001557">
    <property type="component" value="Chromosome"/>
</dbReference>
<dbReference type="EMBL" id="CP000563">
    <property type="protein sequence ID" value="ABN60159.1"/>
    <property type="molecule type" value="Genomic_DNA"/>
</dbReference>
<reference evidence="3 4" key="1">
    <citation type="submission" date="2007-02" db="EMBL/GenBank/DDBJ databases">
        <title>Complete sequence of chromosome of Shewanella baltica OS155.</title>
        <authorList>
            <consortium name="US DOE Joint Genome Institute"/>
            <person name="Copeland A."/>
            <person name="Lucas S."/>
            <person name="Lapidus A."/>
            <person name="Barry K."/>
            <person name="Detter J.C."/>
            <person name="Glavina del Rio T."/>
            <person name="Hammon N."/>
            <person name="Israni S."/>
            <person name="Dalin E."/>
            <person name="Tice H."/>
            <person name="Pitluck S."/>
            <person name="Sims D.R."/>
            <person name="Brettin T."/>
            <person name="Bruce D."/>
            <person name="Han C."/>
            <person name="Tapia R."/>
            <person name="Brainard J."/>
            <person name="Schmutz J."/>
            <person name="Larimer F."/>
            <person name="Land M."/>
            <person name="Hauser L."/>
            <person name="Kyrpides N."/>
            <person name="Mikhailova N."/>
            <person name="Brettar I."/>
            <person name="Klappenbach J."/>
            <person name="Konstantinidis K."/>
            <person name="Rodrigues J."/>
            <person name="Tiedje J."/>
            <person name="Richardson P."/>
        </authorList>
    </citation>
    <scope>NUCLEOTIDE SEQUENCE [LARGE SCALE GENOMIC DNA]</scope>
    <source>
        <strain evidence="4">OS155 / ATCC BAA-1091</strain>
    </source>
</reference>
<organism evidence="3 4">
    <name type="scientific">Shewanella baltica (strain OS155 / ATCC BAA-1091)</name>
    <dbReference type="NCBI Taxonomy" id="325240"/>
    <lineage>
        <taxon>Bacteria</taxon>
        <taxon>Pseudomonadati</taxon>
        <taxon>Pseudomonadota</taxon>
        <taxon>Gammaproteobacteria</taxon>
        <taxon>Alteromonadales</taxon>
        <taxon>Shewanellaceae</taxon>
        <taxon>Shewanella</taxon>
    </lineage>
</organism>
<dbReference type="Pfam" id="PF14018">
    <property type="entry name" value="DUF4234"/>
    <property type="match status" value="1"/>
</dbReference>
<feature type="transmembrane region" description="Helical" evidence="1">
    <location>
        <begin position="79"/>
        <end position="97"/>
    </location>
</feature>
<evidence type="ECO:0000259" key="2">
    <source>
        <dbReference type="Pfam" id="PF14018"/>
    </source>
</evidence>
<keyword evidence="1" id="KW-0812">Transmembrane</keyword>
<dbReference type="KEGG" id="sbl:Sbal_0630"/>
<evidence type="ECO:0000313" key="3">
    <source>
        <dbReference type="EMBL" id="ABN60159.1"/>
    </source>
</evidence>
<keyword evidence="4" id="KW-1185">Reference proteome</keyword>
<proteinExistence type="predicted"/>
<feature type="domain" description="DUF4234" evidence="2">
    <location>
        <begin position="17"/>
        <end position="104"/>
    </location>
</feature>
<name>A3D096_SHEB5</name>
<feature type="transmembrane region" description="Helical" evidence="1">
    <location>
        <begin position="55"/>
        <end position="72"/>
    </location>
</feature>
<feature type="transmembrane region" description="Helical" evidence="1">
    <location>
        <begin position="117"/>
        <end position="134"/>
    </location>
</feature>
<protein>
    <recommendedName>
        <fullName evidence="2">DUF4234 domain-containing protein</fullName>
    </recommendedName>
</protein>